<accession>A0AAE0TDX0</accession>
<keyword evidence="2" id="KW-0472">Membrane</keyword>
<evidence type="ECO:0008006" key="5">
    <source>
        <dbReference type="Google" id="ProtNLM"/>
    </source>
</evidence>
<name>A0AAE0TDX0_9BIVA</name>
<proteinExistence type="predicted"/>
<evidence type="ECO:0000313" key="4">
    <source>
        <dbReference type="Proteomes" id="UP001195483"/>
    </source>
</evidence>
<evidence type="ECO:0000256" key="2">
    <source>
        <dbReference type="SAM" id="Phobius"/>
    </source>
</evidence>
<dbReference type="AlphaFoldDB" id="A0AAE0TDX0"/>
<protein>
    <recommendedName>
        <fullName evidence="5">Transmembrane protein</fullName>
    </recommendedName>
</protein>
<dbReference type="EMBL" id="JAEAOA010000353">
    <property type="protein sequence ID" value="KAK3608110.1"/>
    <property type="molecule type" value="Genomic_DNA"/>
</dbReference>
<evidence type="ECO:0000313" key="3">
    <source>
        <dbReference type="EMBL" id="KAK3608110.1"/>
    </source>
</evidence>
<evidence type="ECO:0000256" key="1">
    <source>
        <dbReference type="SAM" id="MobiDB-lite"/>
    </source>
</evidence>
<feature type="transmembrane region" description="Helical" evidence="2">
    <location>
        <begin position="20"/>
        <end position="41"/>
    </location>
</feature>
<feature type="compositionally biased region" description="Polar residues" evidence="1">
    <location>
        <begin position="190"/>
        <end position="204"/>
    </location>
</feature>
<feature type="region of interest" description="Disordered" evidence="1">
    <location>
        <begin position="172"/>
        <end position="204"/>
    </location>
</feature>
<organism evidence="3 4">
    <name type="scientific">Potamilus streckersoni</name>
    <dbReference type="NCBI Taxonomy" id="2493646"/>
    <lineage>
        <taxon>Eukaryota</taxon>
        <taxon>Metazoa</taxon>
        <taxon>Spiralia</taxon>
        <taxon>Lophotrochozoa</taxon>
        <taxon>Mollusca</taxon>
        <taxon>Bivalvia</taxon>
        <taxon>Autobranchia</taxon>
        <taxon>Heteroconchia</taxon>
        <taxon>Palaeoheterodonta</taxon>
        <taxon>Unionida</taxon>
        <taxon>Unionoidea</taxon>
        <taxon>Unionidae</taxon>
        <taxon>Ambleminae</taxon>
        <taxon>Lampsilini</taxon>
        <taxon>Potamilus</taxon>
    </lineage>
</organism>
<keyword evidence="2" id="KW-1133">Transmembrane helix</keyword>
<dbReference type="Proteomes" id="UP001195483">
    <property type="component" value="Unassembled WGS sequence"/>
</dbReference>
<feature type="transmembrane region" description="Helical" evidence="2">
    <location>
        <begin position="83"/>
        <end position="104"/>
    </location>
</feature>
<comment type="caution">
    <text evidence="3">The sequence shown here is derived from an EMBL/GenBank/DDBJ whole genome shotgun (WGS) entry which is preliminary data.</text>
</comment>
<reference evidence="3" key="2">
    <citation type="journal article" date="2021" name="Genome Biol. Evol.">
        <title>Developing a high-quality reference genome for a parasitic bivalve with doubly uniparental inheritance (Bivalvia: Unionida).</title>
        <authorList>
            <person name="Smith C.H."/>
        </authorList>
    </citation>
    <scope>NUCLEOTIDE SEQUENCE</scope>
    <source>
        <strain evidence="3">CHS0354</strain>
        <tissue evidence="3">Mantle</tissue>
    </source>
</reference>
<keyword evidence="4" id="KW-1185">Reference proteome</keyword>
<reference evidence="3" key="3">
    <citation type="submission" date="2023-05" db="EMBL/GenBank/DDBJ databases">
        <authorList>
            <person name="Smith C.H."/>
        </authorList>
    </citation>
    <scope>NUCLEOTIDE SEQUENCE</scope>
    <source>
        <strain evidence="3">CHS0354</strain>
        <tissue evidence="3">Mantle</tissue>
    </source>
</reference>
<keyword evidence="2" id="KW-0812">Transmembrane</keyword>
<reference evidence="3" key="1">
    <citation type="journal article" date="2021" name="Genome Biol. Evol.">
        <title>A High-Quality Reference Genome for a Parasitic Bivalve with Doubly Uniparental Inheritance (Bivalvia: Unionida).</title>
        <authorList>
            <person name="Smith C.H."/>
        </authorList>
    </citation>
    <scope>NUCLEOTIDE SEQUENCE</scope>
    <source>
        <strain evidence="3">CHS0354</strain>
    </source>
</reference>
<sequence length="204" mass="23340">MFHQGRANSYIERHFLPVPVMDGTFFVLQWPVLLLVVLMVLPNRGQQDNTNEFEDETTEGRANVTYENATPKAKSESNYFPKIFFSSLALVILCTCAIGLSTCVRKARANARRGRRGQPDLSMVFSVVLDQRLADTLRRYNERNMEMDSEIPPMEVPWEPVTYEIKLPLPPPYEEVQTVDQKPEDPPPSYSDSVKDNISTGNRR</sequence>
<gene>
    <name evidence="3" type="ORF">CHS0354_004768</name>
</gene>